<feature type="domain" description="CUE" evidence="2">
    <location>
        <begin position="7"/>
        <end position="50"/>
    </location>
</feature>
<evidence type="ECO:0000256" key="1">
    <source>
        <dbReference type="SAM" id="MobiDB-lite"/>
    </source>
</evidence>
<feature type="compositionally biased region" description="Gly residues" evidence="1">
    <location>
        <begin position="54"/>
        <end position="64"/>
    </location>
</feature>
<feature type="compositionally biased region" description="Acidic residues" evidence="1">
    <location>
        <begin position="378"/>
        <end position="387"/>
    </location>
</feature>
<feature type="compositionally biased region" description="Basic and acidic residues" evidence="1">
    <location>
        <begin position="533"/>
        <end position="552"/>
    </location>
</feature>
<dbReference type="CDD" id="cd14279">
    <property type="entry name" value="CUE"/>
    <property type="match status" value="1"/>
</dbReference>
<feature type="compositionally biased region" description="Polar residues" evidence="1">
    <location>
        <begin position="388"/>
        <end position="412"/>
    </location>
</feature>
<proteinExistence type="predicted"/>
<dbReference type="Gene3D" id="1.10.8.10">
    <property type="entry name" value="DNA helicase RuvA subunit, C-terminal domain"/>
    <property type="match status" value="1"/>
</dbReference>
<feature type="compositionally biased region" description="Acidic residues" evidence="1">
    <location>
        <begin position="174"/>
        <end position="186"/>
    </location>
</feature>
<dbReference type="SUPFAM" id="SSF46934">
    <property type="entry name" value="UBA-like"/>
    <property type="match status" value="1"/>
</dbReference>
<dbReference type="SMART" id="SM00546">
    <property type="entry name" value="CUE"/>
    <property type="match status" value="1"/>
</dbReference>
<dbReference type="PROSITE" id="PS51140">
    <property type="entry name" value="CUE"/>
    <property type="match status" value="1"/>
</dbReference>
<name>A0A7S0NMV1_MICPS</name>
<dbReference type="InterPro" id="IPR003892">
    <property type="entry name" value="CUE"/>
</dbReference>
<feature type="region of interest" description="Disordered" evidence="1">
    <location>
        <begin position="172"/>
        <end position="235"/>
    </location>
</feature>
<reference evidence="3" key="1">
    <citation type="submission" date="2021-01" db="EMBL/GenBank/DDBJ databases">
        <authorList>
            <person name="Corre E."/>
            <person name="Pelletier E."/>
            <person name="Niang G."/>
            <person name="Scheremetjew M."/>
            <person name="Finn R."/>
            <person name="Kale V."/>
            <person name="Holt S."/>
            <person name="Cochrane G."/>
            <person name="Meng A."/>
            <person name="Brown T."/>
            <person name="Cohen L."/>
        </authorList>
    </citation>
    <scope>NUCLEOTIDE SEQUENCE</scope>
    <source>
        <strain evidence="3">CCMP1723</strain>
    </source>
</reference>
<sequence>MAGANVNFVEALQTLKSMFPELDTVTIRDALDSKGGHMESAVEELLQLSRRQRGMGGGMGGRGDGYGDDDGGGRGGYSDEPPRHSSMGRGGQGSGQGDYYSAVPPPEEEGSLWSWLTGEDDEPARRGESADYASRDDEDTFTWLANSANFYAGEVSRTVKSMTDALAEELLGPAEDEEGDVIEEEDASIRGNGEVVTGGAIKGPGRRSKKKEEEAPKPKPKPKRLTEEEEDDEDDLAATTATAAKDADAKDVKVDIDAAISSLDAGTVEIVVARLRTVDARAKAFEERDLPLVLTLYYRRMSPHAVEGGRGADGTWVIVDKKECLPNRHEKGAMVVNFRERALRELSRHKAPVFKLPVAFDLNCPMQLVCRDPGGALDSDEDSDDDANGSSFSGGTPSRPTTPAGTSVTRGSTPFKDGVNRPVARRERGGRSAPRTVGELKFTMRDLVRRNNRELKTELTMTDRAGRFGDVGVKTADVTLKLTPKEMTRGWTKQTKPRTPKELLSFETLLEQLEADAKKNLEEQGLAGTNTSWDKEKQEKEAALARGEDGRTHRGLAGAKRTRYNGAQRHGTLTRRENQYAAR</sequence>
<gene>
    <name evidence="3" type="ORF">MCOM1403_LOCUS9548</name>
</gene>
<feature type="compositionally biased region" description="Basic and acidic residues" evidence="1">
    <location>
        <begin position="574"/>
        <end position="583"/>
    </location>
</feature>
<dbReference type="GO" id="GO:0043130">
    <property type="term" value="F:ubiquitin binding"/>
    <property type="evidence" value="ECO:0007669"/>
    <property type="project" value="InterPro"/>
</dbReference>
<evidence type="ECO:0000313" key="3">
    <source>
        <dbReference type="EMBL" id="CAD8522362.1"/>
    </source>
</evidence>
<evidence type="ECO:0000259" key="2">
    <source>
        <dbReference type="PROSITE" id="PS51140"/>
    </source>
</evidence>
<feature type="region of interest" description="Disordered" evidence="1">
    <location>
        <begin position="53"/>
        <end position="113"/>
    </location>
</feature>
<protein>
    <recommendedName>
        <fullName evidence="2">CUE domain-containing protein</fullName>
    </recommendedName>
</protein>
<feature type="region of interest" description="Disordered" evidence="1">
    <location>
        <begin position="375"/>
        <end position="438"/>
    </location>
</feature>
<organism evidence="3">
    <name type="scientific">Micromonas pusilla</name>
    <name type="common">Picoplanktonic green alga</name>
    <name type="synonym">Chromulina pusilla</name>
    <dbReference type="NCBI Taxonomy" id="38833"/>
    <lineage>
        <taxon>Eukaryota</taxon>
        <taxon>Viridiplantae</taxon>
        <taxon>Chlorophyta</taxon>
        <taxon>Mamiellophyceae</taxon>
        <taxon>Mamiellales</taxon>
        <taxon>Mamiellaceae</taxon>
        <taxon>Micromonas</taxon>
    </lineage>
</organism>
<dbReference type="AlphaFoldDB" id="A0A7S0NMV1"/>
<dbReference type="EMBL" id="HBEQ01011875">
    <property type="protein sequence ID" value="CAD8522362.1"/>
    <property type="molecule type" value="Transcribed_RNA"/>
</dbReference>
<feature type="region of interest" description="Disordered" evidence="1">
    <location>
        <begin position="522"/>
        <end position="583"/>
    </location>
</feature>
<dbReference type="Pfam" id="PF02845">
    <property type="entry name" value="CUE"/>
    <property type="match status" value="1"/>
</dbReference>
<accession>A0A7S0NMV1</accession>
<dbReference type="InterPro" id="IPR009060">
    <property type="entry name" value="UBA-like_sf"/>
</dbReference>